<dbReference type="Proteomes" id="UP001500767">
    <property type="component" value="Unassembled WGS sequence"/>
</dbReference>
<name>A0ABP6YAW9_9ACTN</name>
<evidence type="ECO:0000313" key="3">
    <source>
        <dbReference type="Proteomes" id="UP001500767"/>
    </source>
</evidence>
<accession>A0ABP6YAW9</accession>
<reference evidence="3" key="1">
    <citation type="journal article" date="2019" name="Int. J. Syst. Evol. Microbiol.">
        <title>The Global Catalogue of Microorganisms (GCM) 10K type strain sequencing project: providing services to taxonomists for standard genome sequencing and annotation.</title>
        <authorList>
            <consortium name="The Broad Institute Genomics Platform"/>
            <consortium name="The Broad Institute Genome Sequencing Center for Infectious Disease"/>
            <person name="Wu L."/>
            <person name="Ma J."/>
        </authorList>
    </citation>
    <scope>NUCLEOTIDE SEQUENCE [LARGE SCALE GENOMIC DNA]</scope>
    <source>
        <strain evidence="3">JCM 16540</strain>
    </source>
</reference>
<protein>
    <submittedName>
        <fullName evidence="2">Uncharacterized protein</fullName>
    </submittedName>
</protein>
<evidence type="ECO:0000256" key="1">
    <source>
        <dbReference type="SAM" id="Phobius"/>
    </source>
</evidence>
<evidence type="ECO:0000313" key="2">
    <source>
        <dbReference type="EMBL" id="GAA3577614.1"/>
    </source>
</evidence>
<gene>
    <name evidence="2" type="ORF">GCM10022197_38650</name>
</gene>
<keyword evidence="1" id="KW-0812">Transmembrane</keyword>
<keyword evidence="3" id="KW-1185">Reference proteome</keyword>
<dbReference type="EMBL" id="BAAAYR010000005">
    <property type="protein sequence ID" value="GAA3577614.1"/>
    <property type="molecule type" value="Genomic_DNA"/>
</dbReference>
<organism evidence="2 3">
    <name type="scientific">Microlunatus spumicola</name>
    <dbReference type="NCBI Taxonomy" id="81499"/>
    <lineage>
        <taxon>Bacteria</taxon>
        <taxon>Bacillati</taxon>
        <taxon>Actinomycetota</taxon>
        <taxon>Actinomycetes</taxon>
        <taxon>Propionibacteriales</taxon>
        <taxon>Propionibacteriaceae</taxon>
        <taxon>Microlunatus</taxon>
    </lineage>
</organism>
<dbReference type="RefSeq" id="WP_204911253.1">
    <property type="nucleotide sequence ID" value="NZ_BAAAYR010000005.1"/>
</dbReference>
<keyword evidence="1" id="KW-0472">Membrane</keyword>
<keyword evidence="1" id="KW-1133">Transmembrane helix</keyword>
<comment type="caution">
    <text evidence="2">The sequence shown here is derived from an EMBL/GenBank/DDBJ whole genome shotgun (WGS) entry which is preliminary data.</text>
</comment>
<sequence>MAYLVALLRPRRPGWPTVLVLAGTALVCLSLALAAVPVVPLAVTTVGALLGGTSFVLGVSASVSAFFERDAYADSDFYR</sequence>
<proteinExistence type="predicted"/>
<feature type="transmembrane region" description="Helical" evidence="1">
    <location>
        <begin position="44"/>
        <end position="67"/>
    </location>
</feature>